<accession>A0A433TWZ7</accession>
<dbReference type="OrthoDB" id="5947521at2759"/>
<protein>
    <submittedName>
        <fullName evidence="2">Uncharacterized protein</fullName>
    </submittedName>
</protein>
<proteinExistence type="predicted"/>
<comment type="caution">
    <text evidence="2">The sequence shown here is derived from an EMBL/GenBank/DDBJ whole genome shotgun (WGS) entry which is preliminary data.</text>
</comment>
<dbReference type="EMBL" id="RQTK01000150">
    <property type="protein sequence ID" value="RUS86124.1"/>
    <property type="molecule type" value="Genomic_DNA"/>
</dbReference>
<sequence length="284" mass="33287">MSRMMSGSTMTESQLESTAPSEGTPSSLGIVQFGFHAKTSYDADEALLQTRSENFKLQAGEKDRDIWKRPPPDFRYVVYDPNPPKRNTVDSMQPWKFGTIPGQREIIKKNRDDGRLPRLFDQKQREPEIVTRFHIDRPFTAKKKFVREGMNPAGSYENPKLHDFRQYPPLKKLGLDEFITNYEKDPYGINFKSKRLNHIHGLPSDPPERDLAEGRQMAPAMSAKKKWDSQLILDKTKWPQKNEAFTRYRLRHRQPYSAFMERVERDLTHKWSREQMDRALQGSL</sequence>
<feature type="region of interest" description="Disordered" evidence="1">
    <location>
        <begin position="1"/>
        <end position="27"/>
    </location>
</feature>
<evidence type="ECO:0000313" key="3">
    <source>
        <dbReference type="Proteomes" id="UP000271974"/>
    </source>
</evidence>
<dbReference type="AlphaFoldDB" id="A0A433TWZ7"/>
<evidence type="ECO:0000256" key="1">
    <source>
        <dbReference type="SAM" id="MobiDB-lite"/>
    </source>
</evidence>
<organism evidence="2 3">
    <name type="scientific">Elysia chlorotica</name>
    <name type="common">Eastern emerald elysia</name>
    <name type="synonym">Sea slug</name>
    <dbReference type="NCBI Taxonomy" id="188477"/>
    <lineage>
        <taxon>Eukaryota</taxon>
        <taxon>Metazoa</taxon>
        <taxon>Spiralia</taxon>
        <taxon>Lophotrochozoa</taxon>
        <taxon>Mollusca</taxon>
        <taxon>Gastropoda</taxon>
        <taxon>Heterobranchia</taxon>
        <taxon>Euthyneura</taxon>
        <taxon>Panpulmonata</taxon>
        <taxon>Sacoglossa</taxon>
        <taxon>Placobranchoidea</taxon>
        <taxon>Plakobranchidae</taxon>
        <taxon>Elysia</taxon>
    </lineage>
</organism>
<name>A0A433TWZ7_ELYCH</name>
<reference evidence="2 3" key="1">
    <citation type="submission" date="2019-01" db="EMBL/GenBank/DDBJ databases">
        <title>A draft genome assembly of the solar-powered sea slug Elysia chlorotica.</title>
        <authorList>
            <person name="Cai H."/>
            <person name="Li Q."/>
            <person name="Fang X."/>
            <person name="Li J."/>
            <person name="Curtis N.E."/>
            <person name="Altenburger A."/>
            <person name="Shibata T."/>
            <person name="Feng M."/>
            <person name="Maeda T."/>
            <person name="Schwartz J.A."/>
            <person name="Shigenobu S."/>
            <person name="Lundholm N."/>
            <person name="Nishiyama T."/>
            <person name="Yang H."/>
            <person name="Hasebe M."/>
            <person name="Li S."/>
            <person name="Pierce S.K."/>
            <person name="Wang J."/>
        </authorList>
    </citation>
    <scope>NUCLEOTIDE SEQUENCE [LARGE SCALE GENOMIC DNA]</scope>
    <source>
        <strain evidence="2">EC2010</strain>
        <tissue evidence="2">Whole organism of an adult</tissue>
    </source>
</reference>
<keyword evidence="3" id="KW-1185">Reference proteome</keyword>
<evidence type="ECO:0000313" key="2">
    <source>
        <dbReference type="EMBL" id="RUS86124.1"/>
    </source>
</evidence>
<dbReference type="Proteomes" id="UP000271974">
    <property type="component" value="Unassembled WGS sequence"/>
</dbReference>
<gene>
    <name evidence="2" type="ORF">EGW08_006144</name>
</gene>